<reference evidence="3 4" key="1">
    <citation type="journal article" date="2018" name="J. Microbiol.">
        <title>Baekduia soli gen. nov., sp. nov., a novel bacterium isolated from the soil of Baekdu Mountain and proposal of a novel family name, Baekduiaceae fam. nov.</title>
        <authorList>
            <person name="An D.S."/>
            <person name="Siddiqi M.Z."/>
            <person name="Kim K.H."/>
            <person name="Yu H.S."/>
            <person name="Im W.T."/>
        </authorList>
    </citation>
    <scope>NUCLEOTIDE SEQUENCE [LARGE SCALE GENOMIC DNA]</scope>
    <source>
        <strain evidence="3 4">BR7-21</strain>
    </source>
</reference>
<dbReference type="GO" id="GO:0005737">
    <property type="term" value="C:cytoplasm"/>
    <property type="evidence" value="ECO:0007669"/>
    <property type="project" value="TreeGrafter"/>
</dbReference>
<evidence type="ECO:0000259" key="2">
    <source>
        <dbReference type="Pfam" id="PF00248"/>
    </source>
</evidence>
<accession>A0A5B8U2G7</accession>
<evidence type="ECO:0000256" key="1">
    <source>
        <dbReference type="ARBA" id="ARBA00023002"/>
    </source>
</evidence>
<gene>
    <name evidence="3" type="ORF">FSW04_05800</name>
</gene>
<sequence>MATISAAASGTFSIGGDLEVTRLGYGAMRITGDGIWGPPADHDRAVSVLRRLPELGVDFIDTANSYGPYVSEELIREALLADDGTYSGVVVATKAGLTRTGPEEWHPVGRPAYLRQEAILSRQRLGVERIDLFQLHRIDPDTPQADQFAELRRLQEEGVVRHLGLSEVTVDEIKAAQEVFTVATVQNLYNLNHRKAEDVLEYCEQEGIGFIPWFPLAAGKLAEPGGPVAEIARAHDATTGQVALAWLLARSPVMLPIPGTGSVEHLEENVAAADLQLTEAEIETLDAASSR</sequence>
<dbReference type="AlphaFoldDB" id="A0A5B8U2G7"/>
<dbReference type="Gene3D" id="3.20.20.100">
    <property type="entry name" value="NADP-dependent oxidoreductase domain"/>
    <property type="match status" value="1"/>
</dbReference>
<dbReference type="KEGG" id="bsol:FSW04_05800"/>
<dbReference type="InterPro" id="IPR050791">
    <property type="entry name" value="Aldo-Keto_reductase"/>
</dbReference>
<dbReference type="InterPro" id="IPR023210">
    <property type="entry name" value="NADP_OxRdtase_dom"/>
</dbReference>
<keyword evidence="4" id="KW-1185">Reference proteome</keyword>
<evidence type="ECO:0000313" key="3">
    <source>
        <dbReference type="EMBL" id="QEC47150.1"/>
    </source>
</evidence>
<organism evidence="3 4">
    <name type="scientific">Baekduia soli</name>
    <dbReference type="NCBI Taxonomy" id="496014"/>
    <lineage>
        <taxon>Bacteria</taxon>
        <taxon>Bacillati</taxon>
        <taxon>Actinomycetota</taxon>
        <taxon>Thermoleophilia</taxon>
        <taxon>Solirubrobacterales</taxon>
        <taxon>Baekduiaceae</taxon>
        <taxon>Baekduia</taxon>
    </lineage>
</organism>
<dbReference type="PANTHER" id="PTHR43625:SF40">
    <property type="entry name" value="ALDO-KETO REDUCTASE YAKC [NADP(+)]"/>
    <property type="match status" value="1"/>
</dbReference>
<keyword evidence="1" id="KW-0560">Oxidoreductase</keyword>
<dbReference type="Pfam" id="PF00248">
    <property type="entry name" value="Aldo_ket_red"/>
    <property type="match status" value="1"/>
</dbReference>
<name>A0A5B8U2G7_9ACTN</name>
<feature type="domain" description="NADP-dependent oxidoreductase" evidence="2">
    <location>
        <begin position="22"/>
        <end position="288"/>
    </location>
</feature>
<dbReference type="InterPro" id="IPR020471">
    <property type="entry name" value="AKR"/>
</dbReference>
<dbReference type="PANTHER" id="PTHR43625">
    <property type="entry name" value="AFLATOXIN B1 ALDEHYDE REDUCTASE"/>
    <property type="match status" value="1"/>
</dbReference>
<dbReference type="RefSeq" id="WP_146917230.1">
    <property type="nucleotide sequence ID" value="NZ_CP042430.1"/>
</dbReference>
<dbReference type="SUPFAM" id="SSF51430">
    <property type="entry name" value="NAD(P)-linked oxidoreductase"/>
    <property type="match status" value="1"/>
</dbReference>
<dbReference type="GO" id="GO:0016491">
    <property type="term" value="F:oxidoreductase activity"/>
    <property type="evidence" value="ECO:0007669"/>
    <property type="project" value="UniProtKB-KW"/>
</dbReference>
<dbReference type="CDD" id="cd19088">
    <property type="entry name" value="AKR_AKR13B1"/>
    <property type="match status" value="1"/>
</dbReference>
<dbReference type="OrthoDB" id="9768793at2"/>
<dbReference type="InterPro" id="IPR036812">
    <property type="entry name" value="NAD(P)_OxRdtase_dom_sf"/>
</dbReference>
<dbReference type="EMBL" id="CP042430">
    <property type="protein sequence ID" value="QEC47150.1"/>
    <property type="molecule type" value="Genomic_DNA"/>
</dbReference>
<evidence type="ECO:0000313" key="4">
    <source>
        <dbReference type="Proteomes" id="UP000321805"/>
    </source>
</evidence>
<protein>
    <submittedName>
        <fullName evidence="3">Aldo/keto reductase</fullName>
    </submittedName>
</protein>
<dbReference type="PRINTS" id="PR00069">
    <property type="entry name" value="ALDKETRDTASE"/>
</dbReference>
<proteinExistence type="predicted"/>
<dbReference type="Proteomes" id="UP000321805">
    <property type="component" value="Chromosome"/>
</dbReference>